<dbReference type="EMBL" id="BART01021029">
    <property type="protein sequence ID" value="GAG95274.1"/>
    <property type="molecule type" value="Genomic_DNA"/>
</dbReference>
<dbReference type="InterPro" id="IPR001404">
    <property type="entry name" value="Hsp90_fam"/>
</dbReference>
<dbReference type="GO" id="GO:0005524">
    <property type="term" value="F:ATP binding"/>
    <property type="evidence" value="ECO:0007669"/>
    <property type="project" value="InterPro"/>
</dbReference>
<dbReference type="InterPro" id="IPR037196">
    <property type="entry name" value="HSP90_C"/>
</dbReference>
<dbReference type="AlphaFoldDB" id="X1BH69"/>
<evidence type="ECO:0000256" key="2">
    <source>
        <dbReference type="ARBA" id="ARBA00023186"/>
    </source>
</evidence>
<feature type="non-terminal residue" evidence="3">
    <location>
        <position position="1"/>
    </location>
</feature>
<evidence type="ECO:0008006" key="4">
    <source>
        <dbReference type="Google" id="ProtNLM"/>
    </source>
</evidence>
<name>X1BH69_9ZZZZ</name>
<evidence type="ECO:0000256" key="1">
    <source>
        <dbReference type="ARBA" id="ARBA00008239"/>
    </source>
</evidence>
<sequence>IKEGVAEDFTNRERIAPLLRFASTLDGKEEASVDLAGYKERMPEGQDAIYYITAENHQAASHSPHLEVFRKKGIEVLLMSDRVDEWMMAYFNEFDGTPFKSVAKGDIDLAAVNSSDDAEKEESDKTEDSADALDSALLEKVRETLGEQVSEVRSSQRLTDSASCLVLGEQEMALHLQRLLEQAGQSVPGSRPVLELNASHPLVEMLQSEEDDERFNDLAQVLFEQALLSEGGSLTDPAGYVSRVNALLLRQAVSS</sequence>
<reference evidence="3" key="1">
    <citation type="journal article" date="2014" name="Front. Microbiol.">
        <title>High frequency of phylogenetically diverse reductive dehalogenase-homologous genes in deep subseafloor sedimentary metagenomes.</title>
        <authorList>
            <person name="Kawai M."/>
            <person name="Futagami T."/>
            <person name="Toyoda A."/>
            <person name="Takaki Y."/>
            <person name="Nishi S."/>
            <person name="Hori S."/>
            <person name="Arai W."/>
            <person name="Tsubouchi T."/>
            <person name="Morono Y."/>
            <person name="Uchiyama I."/>
            <person name="Ito T."/>
            <person name="Fujiyama A."/>
            <person name="Inagaki F."/>
            <person name="Takami H."/>
        </authorList>
    </citation>
    <scope>NUCLEOTIDE SEQUENCE</scope>
    <source>
        <strain evidence="3">Expedition CK06-06</strain>
    </source>
</reference>
<protein>
    <recommendedName>
        <fullName evidence="4">Molecular chaperone HtpG</fullName>
    </recommendedName>
</protein>
<dbReference type="GO" id="GO:0051082">
    <property type="term" value="F:unfolded protein binding"/>
    <property type="evidence" value="ECO:0007669"/>
    <property type="project" value="InterPro"/>
</dbReference>
<dbReference type="SUPFAM" id="SSF110942">
    <property type="entry name" value="HSP90 C-terminal domain"/>
    <property type="match status" value="1"/>
</dbReference>
<proteinExistence type="inferred from homology"/>
<dbReference type="PANTHER" id="PTHR11528">
    <property type="entry name" value="HEAT SHOCK PROTEIN 90 FAMILY MEMBER"/>
    <property type="match status" value="1"/>
</dbReference>
<comment type="caution">
    <text evidence="3">The sequence shown here is derived from an EMBL/GenBank/DDBJ whole genome shotgun (WGS) entry which is preliminary data.</text>
</comment>
<organism evidence="3">
    <name type="scientific">marine sediment metagenome</name>
    <dbReference type="NCBI Taxonomy" id="412755"/>
    <lineage>
        <taxon>unclassified sequences</taxon>
        <taxon>metagenomes</taxon>
        <taxon>ecological metagenomes</taxon>
    </lineage>
</organism>
<dbReference type="Pfam" id="PF00183">
    <property type="entry name" value="HSP90"/>
    <property type="match status" value="1"/>
</dbReference>
<accession>X1BH69</accession>
<dbReference type="SUPFAM" id="SSF54211">
    <property type="entry name" value="Ribosomal protein S5 domain 2-like"/>
    <property type="match status" value="1"/>
</dbReference>
<comment type="similarity">
    <text evidence="1">Belongs to the heat shock protein 90 family.</text>
</comment>
<dbReference type="Gene3D" id="3.40.50.11260">
    <property type="match status" value="1"/>
</dbReference>
<dbReference type="GO" id="GO:0140662">
    <property type="term" value="F:ATP-dependent protein folding chaperone"/>
    <property type="evidence" value="ECO:0007669"/>
    <property type="project" value="InterPro"/>
</dbReference>
<dbReference type="GO" id="GO:0016887">
    <property type="term" value="F:ATP hydrolysis activity"/>
    <property type="evidence" value="ECO:0007669"/>
    <property type="project" value="InterPro"/>
</dbReference>
<gene>
    <name evidence="3" type="ORF">S01H4_38920</name>
</gene>
<dbReference type="Gene3D" id="1.20.120.790">
    <property type="entry name" value="Heat shock protein 90, C-terminal domain"/>
    <property type="match status" value="1"/>
</dbReference>
<keyword evidence="2" id="KW-0143">Chaperone</keyword>
<evidence type="ECO:0000313" key="3">
    <source>
        <dbReference type="EMBL" id="GAG95274.1"/>
    </source>
</evidence>
<dbReference type="InterPro" id="IPR020568">
    <property type="entry name" value="Ribosomal_Su5_D2-typ_SF"/>
</dbReference>